<name>A0AAD7A2I2_9AGAR</name>
<proteinExistence type="predicted"/>
<sequence length="200" mass="22030">MHRFKMKLHATVVQQVLNSQSANPSVKHKIFISHTRHKREALGVRSKLVQVELFALMGKSPNSVSDIHNSQSWVAETSQDSRSVLFHPSGLNEARSGSLWCFSSAPRKIAGGSLPLPSSSFSLLVLILRQSLSPHSKQKSFGRQWTTRDRALEFFSPTMARDTVGRQLDAHRFKTGTRGASDTGLHHVALSSCVAQTSGT</sequence>
<dbReference type="EMBL" id="JARIHO010000018">
    <property type="protein sequence ID" value="KAJ7348051.1"/>
    <property type="molecule type" value="Genomic_DNA"/>
</dbReference>
<protein>
    <submittedName>
        <fullName evidence="1">Uncharacterized protein</fullName>
    </submittedName>
</protein>
<keyword evidence="2" id="KW-1185">Reference proteome</keyword>
<dbReference type="AlphaFoldDB" id="A0AAD7A2I2"/>
<dbReference type="Proteomes" id="UP001218218">
    <property type="component" value="Unassembled WGS sequence"/>
</dbReference>
<evidence type="ECO:0000313" key="1">
    <source>
        <dbReference type="EMBL" id="KAJ7348051.1"/>
    </source>
</evidence>
<comment type="caution">
    <text evidence="1">The sequence shown here is derived from an EMBL/GenBank/DDBJ whole genome shotgun (WGS) entry which is preliminary data.</text>
</comment>
<organism evidence="1 2">
    <name type="scientific">Mycena albidolilacea</name>
    <dbReference type="NCBI Taxonomy" id="1033008"/>
    <lineage>
        <taxon>Eukaryota</taxon>
        <taxon>Fungi</taxon>
        <taxon>Dikarya</taxon>
        <taxon>Basidiomycota</taxon>
        <taxon>Agaricomycotina</taxon>
        <taxon>Agaricomycetes</taxon>
        <taxon>Agaricomycetidae</taxon>
        <taxon>Agaricales</taxon>
        <taxon>Marasmiineae</taxon>
        <taxon>Mycenaceae</taxon>
        <taxon>Mycena</taxon>
    </lineage>
</organism>
<gene>
    <name evidence="1" type="ORF">DFH08DRAFT_808817</name>
</gene>
<accession>A0AAD7A2I2</accession>
<reference evidence="1" key="1">
    <citation type="submission" date="2023-03" db="EMBL/GenBank/DDBJ databases">
        <title>Massive genome expansion in bonnet fungi (Mycena s.s.) driven by repeated elements and novel gene families across ecological guilds.</title>
        <authorList>
            <consortium name="Lawrence Berkeley National Laboratory"/>
            <person name="Harder C.B."/>
            <person name="Miyauchi S."/>
            <person name="Viragh M."/>
            <person name="Kuo A."/>
            <person name="Thoen E."/>
            <person name="Andreopoulos B."/>
            <person name="Lu D."/>
            <person name="Skrede I."/>
            <person name="Drula E."/>
            <person name="Henrissat B."/>
            <person name="Morin E."/>
            <person name="Kohler A."/>
            <person name="Barry K."/>
            <person name="LaButti K."/>
            <person name="Morin E."/>
            <person name="Salamov A."/>
            <person name="Lipzen A."/>
            <person name="Mereny Z."/>
            <person name="Hegedus B."/>
            <person name="Baldrian P."/>
            <person name="Stursova M."/>
            <person name="Weitz H."/>
            <person name="Taylor A."/>
            <person name="Grigoriev I.V."/>
            <person name="Nagy L.G."/>
            <person name="Martin F."/>
            <person name="Kauserud H."/>
        </authorList>
    </citation>
    <scope>NUCLEOTIDE SEQUENCE</scope>
    <source>
        <strain evidence="1">CBHHK002</strain>
    </source>
</reference>
<evidence type="ECO:0000313" key="2">
    <source>
        <dbReference type="Proteomes" id="UP001218218"/>
    </source>
</evidence>